<proteinExistence type="predicted"/>
<dbReference type="InterPro" id="IPR054080">
    <property type="entry name" value="TPR1-like_2nd"/>
</dbReference>
<feature type="domain" description="CTLH" evidence="4">
    <location>
        <begin position="34"/>
        <end position="92"/>
    </location>
</feature>
<dbReference type="GO" id="GO:0006355">
    <property type="term" value="P:regulation of DNA-templated transcription"/>
    <property type="evidence" value="ECO:0007669"/>
    <property type="project" value="InterPro"/>
</dbReference>
<keyword evidence="6" id="KW-1185">Reference proteome</keyword>
<gene>
    <name evidence="5" type="ORF">KI387_010481</name>
</gene>
<reference evidence="5 6" key="1">
    <citation type="journal article" date="2021" name="Nat. Plants">
        <title>The Taxus genome provides insights into paclitaxel biosynthesis.</title>
        <authorList>
            <person name="Xiong X."/>
            <person name="Gou J."/>
            <person name="Liao Q."/>
            <person name="Li Y."/>
            <person name="Zhou Q."/>
            <person name="Bi G."/>
            <person name="Li C."/>
            <person name="Du R."/>
            <person name="Wang X."/>
            <person name="Sun T."/>
            <person name="Guo L."/>
            <person name="Liang H."/>
            <person name="Lu P."/>
            <person name="Wu Y."/>
            <person name="Zhang Z."/>
            <person name="Ro D.K."/>
            <person name="Shang Y."/>
            <person name="Huang S."/>
            <person name="Yan J."/>
        </authorList>
    </citation>
    <scope>NUCLEOTIDE SEQUENCE [LARGE SCALE GENOMIC DNA]</scope>
    <source>
        <strain evidence="5">Ta-2019</strain>
    </source>
</reference>
<protein>
    <recommendedName>
        <fullName evidence="4">CTLH domain-containing protein</fullName>
    </recommendedName>
</protein>
<organism evidence="5 6">
    <name type="scientific">Taxus chinensis</name>
    <name type="common">Chinese yew</name>
    <name type="synonym">Taxus wallichiana var. chinensis</name>
    <dbReference type="NCBI Taxonomy" id="29808"/>
    <lineage>
        <taxon>Eukaryota</taxon>
        <taxon>Viridiplantae</taxon>
        <taxon>Streptophyta</taxon>
        <taxon>Embryophyta</taxon>
        <taxon>Tracheophyta</taxon>
        <taxon>Spermatophyta</taxon>
        <taxon>Pinopsida</taxon>
        <taxon>Pinidae</taxon>
        <taxon>Conifers II</taxon>
        <taxon>Cupressales</taxon>
        <taxon>Taxaceae</taxon>
        <taxon>Taxus</taxon>
    </lineage>
</organism>
<dbReference type="InterPro" id="IPR027728">
    <property type="entry name" value="Topless_fam"/>
</dbReference>
<dbReference type="SMART" id="SM00668">
    <property type="entry name" value="CTLH"/>
    <property type="match status" value="1"/>
</dbReference>
<accession>A0AA38FKX6</accession>
<dbReference type="AlphaFoldDB" id="A0AA38FKX6"/>
<dbReference type="PANTHER" id="PTHR44083">
    <property type="entry name" value="TOPLESS-RELATED PROTEIN 1-RELATED"/>
    <property type="match status" value="1"/>
</dbReference>
<feature type="non-terminal residue" evidence="5">
    <location>
        <position position="1"/>
    </location>
</feature>
<evidence type="ECO:0000313" key="6">
    <source>
        <dbReference type="Proteomes" id="UP000824469"/>
    </source>
</evidence>
<dbReference type="EMBL" id="JAHRHJ020000008">
    <property type="protein sequence ID" value="KAH9306077.1"/>
    <property type="molecule type" value="Genomic_DNA"/>
</dbReference>
<dbReference type="Proteomes" id="UP000824469">
    <property type="component" value="Unassembled WGS sequence"/>
</dbReference>
<dbReference type="PANTHER" id="PTHR44083:SF17">
    <property type="entry name" value="TRANSDUCIN FAMILY PROTEIN _ WD-40 REPEAT FAMILY PROTEIN"/>
    <property type="match status" value="1"/>
</dbReference>
<keyword evidence="2" id="KW-0677">Repeat</keyword>
<evidence type="ECO:0000256" key="3">
    <source>
        <dbReference type="SAM" id="MobiDB-lite"/>
    </source>
</evidence>
<dbReference type="Pfam" id="PF21889">
    <property type="entry name" value="TPR1-like_2nd"/>
    <property type="match status" value="1"/>
</dbReference>
<evidence type="ECO:0000256" key="2">
    <source>
        <dbReference type="ARBA" id="ARBA00022737"/>
    </source>
</evidence>
<sequence length="190" mass="22362">MSDQDRGMTLRVMKLLRDAGWYHTLHDLEKETSVFFDIDYFGDLVMAGDLKEAESYVSCFTSLEDNENSTKMFYRMRKHKYFEALQRRDFSEAIRICFKELKVFSRFDKKIFQRLVSLLTLEDFRQHQELRNYGCAESKRREISLQLKESIVNNVAFKDKLDFPSGDSLAANPFMQRTPETSAETEAFGP</sequence>
<keyword evidence="1" id="KW-0853">WD repeat</keyword>
<feature type="region of interest" description="Disordered" evidence="3">
    <location>
        <begin position="170"/>
        <end position="190"/>
    </location>
</feature>
<dbReference type="InterPro" id="IPR006595">
    <property type="entry name" value="CTLH_C"/>
</dbReference>
<name>A0AA38FKX6_TAXCH</name>
<dbReference type="PROSITE" id="PS50897">
    <property type="entry name" value="CTLH"/>
    <property type="match status" value="1"/>
</dbReference>
<evidence type="ECO:0000313" key="5">
    <source>
        <dbReference type="EMBL" id="KAH9306077.1"/>
    </source>
</evidence>
<comment type="caution">
    <text evidence="5">The sequence shown here is derived from an EMBL/GenBank/DDBJ whole genome shotgun (WGS) entry which is preliminary data.</text>
</comment>
<dbReference type="OMA" id="FFGIQKH"/>
<evidence type="ECO:0000259" key="4">
    <source>
        <dbReference type="PROSITE" id="PS50897"/>
    </source>
</evidence>
<evidence type="ECO:0000256" key="1">
    <source>
        <dbReference type="ARBA" id="ARBA00022574"/>
    </source>
</evidence>